<accession>A0A0E3FJ38</accession>
<keyword evidence="1" id="KW-0378">Hydrolase</keyword>
<proteinExistence type="predicted"/>
<reference evidence="1 2" key="1">
    <citation type="submission" date="2013-12" db="EMBL/GenBank/DDBJ databases">
        <title>Ecological redundancy of diverse viral populations within a natural community.</title>
        <authorList>
            <person name="Gregory A.C."/>
            <person name="LaButti K."/>
            <person name="Copeland A."/>
            <person name="Woyke T."/>
            <person name="Sullivan M.B."/>
        </authorList>
    </citation>
    <scope>NUCLEOTIDE SEQUENCE [LARGE SCALE GENOMIC DNA]</scope>
    <source>
        <strain evidence="1">Syn7803US23</strain>
    </source>
</reference>
<evidence type="ECO:0000313" key="1">
    <source>
        <dbReference type="EMBL" id="AIX28391.1"/>
    </source>
</evidence>
<gene>
    <name evidence="1" type="ORF">Syn7803US23_47</name>
</gene>
<keyword evidence="1" id="KW-0255">Endonuclease</keyword>
<keyword evidence="1" id="KW-0540">Nuclease</keyword>
<sequence length="167" mass="19213">MIELNKVYHFKIENLFHPDCPKGIVKNLSKKICEDGRTSSPVITTYVHEQWFSELTYVDKKFIDFIGKIIEGVDGESNVEKKMFTLSGGSKFCPSNMVGKGRTIDPVKSRQICEENKLIYLLADATEFPNVYVTFVDGIELHDRHKSCSIGYNNKWRNFYFGRNVVS</sequence>
<name>A0A0E3FJ38_9CAUD</name>
<organism evidence="1 2">
    <name type="scientific">Synechococcus phage ACG-2014j</name>
    <dbReference type="NCBI Taxonomy" id="1493514"/>
    <lineage>
        <taxon>Viruses</taxon>
        <taxon>Duplodnaviria</taxon>
        <taxon>Heunggongvirae</taxon>
        <taxon>Uroviricota</taxon>
        <taxon>Caudoviricetes</taxon>
        <taxon>Pantevenvirales</taxon>
        <taxon>Kyanoviridae</taxon>
        <taxon>Potamoivirus</taxon>
        <taxon>Potamoivirus tusconj</taxon>
    </lineage>
</organism>
<dbReference type="GO" id="GO:0004519">
    <property type="term" value="F:endonuclease activity"/>
    <property type="evidence" value="ECO:0007669"/>
    <property type="project" value="UniProtKB-KW"/>
</dbReference>
<dbReference type="EMBL" id="KJ019089">
    <property type="protein sequence ID" value="AIX28391.1"/>
    <property type="molecule type" value="Genomic_DNA"/>
</dbReference>
<protein>
    <submittedName>
        <fullName evidence="1">R.RsaI endonuclease</fullName>
    </submittedName>
</protein>
<dbReference type="Proteomes" id="UP000185285">
    <property type="component" value="Segment"/>
</dbReference>
<evidence type="ECO:0000313" key="2">
    <source>
        <dbReference type="Proteomes" id="UP000185285"/>
    </source>
</evidence>
<keyword evidence="2" id="KW-1185">Reference proteome</keyword>